<dbReference type="Proteomes" id="UP000315444">
    <property type="component" value="Unassembled WGS sequence"/>
</dbReference>
<feature type="compositionally biased region" description="Basic and acidic residues" evidence="1">
    <location>
        <begin position="1"/>
        <end position="12"/>
    </location>
</feature>
<protein>
    <submittedName>
        <fullName evidence="3">DUF3408 domain-containing protein</fullName>
    </submittedName>
</protein>
<accession>A0AB38PVM5</accession>
<evidence type="ECO:0000256" key="1">
    <source>
        <dbReference type="SAM" id="MobiDB-lite"/>
    </source>
</evidence>
<evidence type="ECO:0000313" key="4">
    <source>
        <dbReference type="Proteomes" id="UP000315444"/>
    </source>
</evidence>
<comment type="caution">
    <text evidence="3">The sequence shown here is derived from an EMBL/GenBank/DDBJ whole genome shotgun (WGS) entry which is preliminary data.</text>
</comment>
<dbReference type="AlphaFoldDB" id="A0AB38PVM5"/>
<reference evidence="3 5" key="2">
    <citation type="submission" date="2019-07" db="EMBL/GenBank/DDBJ databases">
        <title>Genome Sequencing of Bacteroides fragilis.</title>
        <authorList>
            <person name="Pinto K.M."/>
            <person name="Ruoff K.L."/>
            <person name="Price C.E."/>
            <person name="Valls R.A."/>
            <person name="O'Toole G.A."/>
        </authorList>
    </citation>
    <scope>NUCLEOTIDE SEQUENCE [LARGE SCALE GENOMIC DNA]</scope>
    <source>
        <strain evidence="3 5">AD135F_3B</strain>
    </source>
</reference>
<organism evidence="3 5">
    <name type="scientific">Bacteroides fragilis</name>
    <dbReference type="NCBI Taxonomy" id="817"/>
    <lineage>
        <taxon>Bacteria</taxon>
        <taxon>Pseudomonadati</taxon>
        <taxon>Bacteroidota</taxon>
        <taxon>Bacteroidia</taxon>
        <taxon>Bacteroidales</taxon>
        <taxon>Bacteroidaceae</taxon>
        <taxon>Bacteroides</taxon>
    </lineage>
</organism>
<feature type="region of interest" description="Disordered" evidence="1">
    <location>
        <begin position="1"/>
        <end position="33"/>
    </location>
</feature>
<evidence type="ECO:0000313" key="2">
    <source>
        <dbReference type="EMBL" id="TWV42508.1"/>
    </source>
</evidence>
<reference evidence="2 4" key="1">
    <citation type="submission" date="2019-07" db="EMBL/GenBank/DDBJ databases">
        <title>Genome sequencing of Bacteroides fragilis.</title>
        <authorList>
            <person name="Galasyn E.V."/>
            <person name="Ruoff K.L."/>
            <person name="Price C.E."/>
            <person name="Valls R.A."/>
            <person name="O'Toole G.A."/>
        </authorList>
    </citation>
    <scope>NUCLEOTIDE SEQUENCE [LARGE SCALE GENOMIC DNA]</scope>
    <source>
        <strain evidence="2 4">AD135F_1B</strain>
    </source>
</reference>
<name>A0AB38PVM5_BACFG</name>
<proteinExistence type="predicted"/>
<evidence type="ECO:0000313" key="3">
    <source>
        <dbReference type="EMBL" id="TWV49900.1"/>
    </source>
</evidence>
<dbReference type="EMBL" id="VOHT01000003">
    <property type="protein sequence ID" value="TWV49900.1"/>
    <property type="molecule type" value="Genomic_DNA"/>
</dbReference>
<dbReference type="RefSeq" id="WP_074783647.1">
    <property type="nucleotide sequence ID" value="NZ_VOHT01000003.1"/>
</dbReference>
<dbReference type="Proteomes" id="UP000319026">
    <property type="component" value="Unassembled WGS sequence"/>
</dbReference>
<gene>
    <name evidence="3" type="ORF">FSA03_08500</name>
    <name evidence="2" type="ORF">FSA06_08350</name>
</gene>
<evidence type="ECO:0000313" key="5">
    <source>
        <dbReference type="Proteomes" id="UP000319026"/>
    </source>
</evidence>
<dbReference type="EMBL" id="VOHV01000003">
    <property type="protein sequence ID" value="TWV42508.1"/>
    <property type="molecule type" value="Genomic_DNA"/>
</dbReference>
<sequence>MKENRSTREKTENANAVSYTVTMKPIRKEHPEEMAEESLTRLIESYRRAPYPSEITILDIDEVVYERMTRLVQAIGREDVMTGSFVSRVIFEHLERHADLIRKIEEQDPKRQ</sequence>